<dbReference type="EMBL" id="CP011021">
    <property type="protein sequence ID" value="AKA50171.1"/>
    <property type="molecule type" value="Genomic_DNA"/>
</dbReference>
<organism evidence="9">
    <name type="scientific">Mycoplasmopsis gallinacea</name>
    <dbReference type="NCBI Taxonomy" id="29556"/>
    <lineage>
        <taxon>Bacteria</taxon>
        <taxon>Bacillati</taxon>
        <taxon>Mycoplasmatota</taxon>
        <taxon>Mycoplasmoidales</taxon>
        <taxon>Metamycoplasmataceae</taxon>
        <taxon>Mycoplasmopsis</taxon>
    </lineage>
</organism>
<dbReference type="PANTHER" id="PTHR43033">
    <property type="entry name" value="TRNA(ILE)-LYSIDINE SYNTHASE-RELATED"/>
    <property type="match status" value="1"/>
</dbReference>
<evidence type="ECO:0000256" key="2">
    <source>
        <dbReference type="ARBA" id="ARBA00022694"/>
    </source>
</evidence>
<dbReference type="EC" id="6.3.4.19" evidence="6"/>
<dbReference type="HOGENOM" id="CLU_018869_0_2_14"/>
<comment type="domain">
    <text evidence="6">The N-terminal region contains the highly conserved SGGXDS motif, predicted to be a P-loop motif involved in ATP binding.</text>
</comment>
<accession>A0A0D5ZK48</accession>
<evidence type="ECO:0000259" key="7">
    <source>
        <dbReference type="Pfam" id="PF01171"/>
    </source>
</evidence>
<dbReference type="GO" id="GO:0032267">
    <property type="term" value="F:tRNA(Ile)-lysidine synthase activity"/>
    <property type="evidence" value="ECO:0007669"/>
    <property type="project" value="UniProtKB-EC"/>
</dbReference>
<gene>
    <name evidence="6" type="primary">tilS</name>
    <name evidence="8" type="ORF">VO56_02910</name>
</gene>
<keyword evidence="3 6" id="KW-0547">Nucleotide-binding</keyword>
<dbReference type="InterPro" id="IPR012094">
    <property type="entry name" value="tRNA_Ile_lys_synt"/>
</dbReference>
<dbReference type="Gene3D" id="3.40.50.620">
    <property type="entry name" value="HUPs"/>
    <property type="match status" value="1"/>
</dbReference>
<evidence type="ECO:0000313" key="9">
    <source>
        <dbReference type="Proteomes" id="UP000032722"/>
    </source>
</evidence>
<evidence type="ECO:0000256" key="5">
    <source>
        <dbReference type="ARBA" id="ARBA00048539"/>
    </source>
</evidence>
<comment type="similarity">
    <text evidence="6">Belongs to the tRNA(Ile)-lysidine synthase family.</text>
</comment>
<name>A0A0D5ZK48_9BACT</name>
<dbReference type="PANTHER" id="PTHR43033:SF1">
    <property type="entry name" value="TRNA(ILE)-LYSIDINE SYNTHASE-RELATED"/>
    <property type="match status" value="1"/>
</dbReference>
<sequence length="292" mass="34927">MLKNKKYLLAVSGGPDSIFLLYKYRNKDVVVAHVNYHQREDSNNDEVIVKRYCTLWKIPFYSLQLSKNDHVKNNFQNWARIKRYEFLKTICKQQKCDLVLTGHHKDDFIETAQMQLDKKTFRFFYGIKKESKAFDLNINRPFLFKYWKRSIEAKVKKLGLDYAIDYSNASNKYTRNAIRLKNKSIWSKTLFYLKIKLLNFWNSFKERKIAKAFEKWQKSNFNQDVFASLKHKNHLIYDFVNSQTQNINLSNGKIQSIKDFILSKKRTNSYKLSKSTFLVKNKGFCFFLVKSL</sequence>
<feature type="domain" description="tRNA(Ile)-lysidine/2-thiocytidine synthase N-terminal" evidence="7">
    <location>
        <begin position="6"/>
        <end position="179"/>
    </location>
</feature>
<comment type="function">
    <text evidence="6">Ligates lysine onto the cytidine present at position 34 of the AUA codon-specific tRNA(Ile) that contains the anticodon CAU, in an ATP-dependent manner. Cytidine is converted to lysidine, thus changing the amino acid specificity of the tRNA from methionine to isoleucine.</text>
</comment>
<evidence type="ECO:0000256" key="6">
    <source>
        <dbReference type="HAMAP-Rule" id="MF_01161"/>
    </source>
</evidence>
<dbReference type="HAMAP" id="MF_01161">
    <property type="entry name" value="tRNA_Ile_lys_synt"/>
    <property type="match status" value="1"/>
</dbReference>
<feature type="binding site" evidence="6">
    <location>
        <begin position="12"/>
        <end position="17"/>
    </location>
    <ligand>
        <name>ATP</name>
        <dbReference type="ChEBI" id="CHEBI:30616"/>
    </ligand>
</feature>
<evidence type="ECO:0000256" key="3">
    <source>
        <dbReference type="ARBA" id="ARBA00022741"/>
    </source>
</evidence>
<dbReference type="InterPro" id="IPR011063">
    <property type="entry name" value="TilS/TtcA_N"/>
</dbReference>
<dbReference type="KEGG" id="mgb:VO56_02910"/>
<evidence type="ECO:0000256" key="1">
    <source>
        <dbReference type="ARBA" id="ARBA00022598"/>
    </source>
</evidence>
<evidence type="ECO:0000313" key="8">
    <source>
        <dbReference type="EMBL" id="AKA50171.1"/>
    </source>
</evidence>
<dbReference type="SUPFAM" id="SSF52402">
    <property type="entry name" value="Adenine nucleotide alpha hydrolases-like"/>
    <property type="match status" value="1"/>
</dbReference>
<dbReference type="InterPro" id="IPR012795">
    <property type="entry name" value="tRNA_Ile_lys_synt_N"/>
</dbReference>
<dbReference type="GO" id="GO:0006400">
    <property type="term" value="P:tRNA modification"/>
    <property type="evidence" value="ECO:0007669"/>
    <property type="project" value="UniProtKB-UniRule"/>
</dbReference>
<comment type="subcellular location">
    <subcellularLocation>
        <location evidence="6">Cytoplasm</location>
    </subcellularLocation>
</comment>
<dbReference type="AlphaFoldDB" id="A0A0D5ZK48"/>
<keyword evidence="4 6" id="KW-0067">ATP-binding</keyword>
<evidence type="ECO:0000256" key="4">
    <source>
        <dbReference type="ARBA" id="ARBA00022840"/>
    </source>
</evidence>
<dbReference type="NCBIfam" id="TIGR02432">
    <property type="entry name" value="lysidine_TilS_N"/>
    <property type="match status" value="1"/>
</dbReference>
<dbReference type="GO" id="GO:0005524">
    <property type="term" value="F:ATP binding"/>
    <property type="evidence" value="ECO:0007669"/>
    <property type="project" value="UniProtKB-UniRule"/>
</dbReference>
<dbReference type="PATRIC" id="fig|29556.3.peg.576"/>
<dbReference type="CDD" id="cd01992">
    <property type="entry name" value="TilS_N"/>
    <property type="match status" value="1"/>
</dbReference>
<proteinExistence type="inferred from homology"/>
<dbReference type="GO" id="GO:0005737">
    <property type="term" value="C:cytoplasm"/>
    <property type="evidence" value="ECO:0007669"/>
    <property type="project" value="UniProtKB-SubCell"/>
</dbReference>
<dbReference type="Proteomes" id="UP000032722">
    <property type="component" value="Chromosome"/>
</dbReference>
<keyword evidence="6" id="KW-0963">Cytoplasm</keyword>
<protein>
    <recommendedName>
        <fullName evidence="6">tRNA(Ile)-lysidine synthase</fullName>
        <ecNumber evidence="6">6.3.4.19</ecNumber>
    </recommendedName>
    <alternativeName>
        <fullName evidence="6">tRNA(Ile)-2-lysyl-cytidine synthase</fullName>
    </alternativeName>
    <alternativeName>
        <fullName evidence="6">tRNA(Ile)-lysidine synthetase</fullName>
    </alternativeName>
</protein>
<reference evidence="8 9" key="1">
    <citation type="journal article" date="2015" name="Genome Announc.">
        <title>Complete Genome Sequence of Mycoplasma meleagridis, a Possible Emerging Pathogen in Chickens.</title>
        <authorList>
            <person name="Abolnik C."/>
        </authorList>
    </citation>
    <scope>NUCLEOTIDE SEQUENCE [LARGE SCALE GENOMIC DNA]</scope>
    <source>
        <strain evidence="8 9">B2096 8B</strain>
    </source>
</reference>
<dbReference type="Pfam" id="PF01171">
    <property type="entry name" value="ATP_bind_3"/>
    <property type="match status" value="1"/>
</dbReference>
<comment type="catalytic activity">
    <reaction evidence="5 6">
        <text>cytidine(34) in tRNA(Ile2) + L-lysine + ATP = lysidine(34) in tRNA(Ile2) + AMP + diphosphate + H(+)</text>
        <dbReference type="Rhea" id="RHEA:43744"/>
        <dbReference type="Rhea" id="RHEA-COMP:10625"/>
        <dbReference type="Rhea" id="RHEA-COMP:10670"/>
        <dbReference type="ChEBI" id="CHEBI:15378"/>
        <dbReference type="ChEBI" id="CHEBI:30616"/>
        <dbReference type="ChEBI" id="CHEBI:32551"/>
        <dbReference type="ChEBI" id="CHEBI:33019"/>
        <dbReference type="ChEBI" id="CHEBI:82748"/>
        <dbReference type="ChEBI" id="CHEBI:83665"/>
        <dbReference type="ChEBI" id="CHEBI:456215"/>
        <dbReference type="EC" id="6.3.4.19"/>
    </reaction>
</comment>
<keyword evidence="2 6" id="KW-0819">tRNA processing</keyword>
<dbReference type="InterPro" id="IPR014729">
    <property type="entry name" value="Rossmann-like_a/b/a_fold"/>
</dbReference>
<keyword evidence="1 6" id="KW-0436">Ligase</keyword>